<proteinExistence type="inferred from homology"/>
<feature type="transmembrane region" description="Helical" evidence="9">
    <location>
        <begin position="213"/>
        <end position="233"/>
    </location>
</feature>
<comment type="subcellular location">
    <subcellularLocation>
        <location evidence="1">Cell membrane</location>
        <topology evidence="1">Multi-pass membrane protein</topology>
    </subcellularLocation>
</comment>
<feature type="transmembrane region" description="Helical" evidence="9">
    <location>
        <begin position="71"/>
        <end position="93"/>
    </location>
</feature>
<evidence type="ECO:0000256" key="5">
    <source>
        <dbReference type="ARBA" id="ARBA00022692"/>
    </source>
</evidence>
<evidence type="ECO:0000256" key="2">
    <source>
        <dbReference type="ARBA" id="ARBA00009137"/>
    </source>
</evidence>
<feature type="transmembrane region" description="Helical" evidence="9">
    <location>
        <begin position="245"/>
        <end position="264"/>
    </location>
</feature>
<gene>
    <name evidence="10" type="ORF">SAMN05216258_108322</name>
</gene>
<keyword evidence="6 9" id="KW-1133">Transmembrane helix</keyword>
<keyword evidence="4" id="KW-1003">Cell membrane</keyword>
<keyword evidence="5 9" id="KW-0812">Transmembrane</keyword>
<dbReference type="Proteomes" id="UP000199377">
    <property type="component" value="Unassembled WGS sequence"/>
</dbReference>
<dbReference type="OrthoDB" id="7818483at2"/>
<feature type="transmembrane region" description="Helical" evidence="9">
    <location>
        <begin position="360"/>
        <end position="380"/>
    </location>
</feature>
<feature type="transmembrane region" description="Helical" evidence="9">
    <location>
        <begin position="132"/>
        <end position="150"/>
    </location>
</feature>
<keyword evidence="3" id="KW-0813">Transport</keyword>
<evidence type="ECO:0000256" key="9">
    <source>
        <dbReference type="SAM" id="Phobius"/>
    </source>
</evidence>
<keyword evidence="11" id="KW-1185">Reference proteome</keyword>
<feature type="transmembrane region" description="Helical" evidence="9">
    <location>
        <begin position="319"/>
        <end position="340"/>
    </location>
</feature>
<dbReference type="STRING" id="1114924.SAMN05216258_108322"/>
<organism evidence="10 11">
    <name type="scientific">Albimonas pacifica</name>
    <dbReference type="NCBI Taxonomy" id="1114924"/>
    <lineage>
        <taxon>Bacteria</taxon>
        <taxon>Pseudomonadati</taxon>
        <taxon>Pseudomonadota</taxon>
        <taxon>Alphaproteobacteria</taxon>
        <taxon>Rhodobacterales</taxon>
        <taxon>Paracoccaceae</taxon>
        <taxon>Albimonas</taxon>
    </lineage>
</organism>
<dbReference type="EMBL" id="FOQH01000008">
    <property type="protein sequence ID" value="SFI68184.1"/>
    <property type="molecule type" value="Genomic_DNA"/>
</dbReference>
<dbReference type="GO" id="GO:0008324">
    <property type="term" value="F:monoatomic cation transmembrane transporter activity"/>
    <property type="evidence" value="ECO:0007669"/>
    <property type="project" value="InterPro"/>
</dbReference>
<dbReference type="PANTHER" id="PTHR32024">
    <property type="entry name" value="TRK SYSTEM POTASSIUM UPTAKE PROTEIN TRKG-RELATED"/>
    <property type="match status" value="1"/>
</dbReference>
<feature type="transmembrane region" description="Helical" evidence="9">
    <location>
        <begin position="420"/>
        <end position="441"/>
    </location>
</feature>
<evidence type="ECO:0000256" key="7">
    <source>
        <dbReference type="ARBA" id="ARBA00023065"/>
    </source>
</evidence>
<sequence length="507" mass="52462">MRLRGFPVFLVFAFALGAMMLLPALAAGLERDWRSARLFFYAALFVMLAASALGAAAWRRGASGANARAELMTLLGVFSAGPVFAAAPIALILPELGWSGAYFEATSSLTTTGATLITPFSAPPSIHLWRSMLGWIGGLATLVGAIAILAPRELLDLPGASSAGEARMRVGRILALGPGGRRAVRALMAVGPAYAALTAIAAAALATAGTPSFVALCHAMGIVSTSGISPLAGGLAAEGNRMTEVVAVLFLILSMSRLTFGRRGPTAGPGAARNWLEARKDPEIQLLVIAVAIATVWLFAHGIWVGAGPSQIFDSPFHAGRALWGGFATSVGMISTSGYVSADWPDVVTWAQVEAPSLMLMGLATLGGGVATTAGGVKLFRAYALYRHGGGELDRLCHPSRIDTARTSGGRLSRDAIVNAWVYVMLYMTALAAALMALTLAGMEFDAAMAGAVASLSNAGPLFPLATGADYQQANEAARAVMLAAMILGRIEVLAAVALCNPAYWRK</sequence>
<reference evidence="10 11" key="1">
    <citation type="submission" date="2016-10" db="EMBL/GenBank/DDBJ databases">
        <authorList>
            <person name="de Groot N.N."/>
        </authorList>
    </citation>
    <scope>NUCLEOTIDE SEQUENCE [LARGE SCALE GENOMIC DNA]</scope>
    <source>
        <strain evidence="10 11">CGMCC 1.11030</strain>
    </source>
</reference>
<dbReference type="RefSeq" id="WP_092862136.1">
    <property type="nucleotide sequence ID" value="NZ_FOQH01000008.1"/>
</dbReference>
<protein>
    <submittedName>
        <fullName evidence="10">Trk system potassium uptake protein TrkH</fullName>
    </submittedName>
</protein>
<evidence type="ECO:0000256" key="1">
    <source>
        <dbReference type="ARBA" id="ARBA00004651"/>
    </source>
</evidence>
<feature type="transmembrane region" description="Helical" evidence="9">
    <location>
        <begin position="38"/>
        <end position="59"/>
    </location>
</feature>
<evidence type="ECO:0000313" key="10">
    <source>
        <dbReference type="EMBL" id="SFI68184.1"/>
    </source>
</evidence>
<accession>A0A1I3K6Y9</accession>
<name>A0A1I3K6Y9_9RHOB</name>
<evidence type="ECO:0000313" key="11">
    <source>
        <dbReference type="Proteomes" id="UP000199377"/>
    </source>
</evidence>
<feature type="transmembrane region" description="Helical" evidence="9">
    <location>
        <begin position="284"/>
        <end position="307"/>
    </location>
</feature>
<feature type="transmembrane region" description="Helical" evidence="9">
    <location>
        <begin position="480"/>
        <end position="505"/>
    </location>
</feature>
<evidence type="ECO:0000256" key="8">
    <source>
        <dbReference type="ARBA" id="ARBA00023136"/>
    </source>
</evidence>
<keyword evidence="7" id="KW-0406">Ion transport</keyword>
<dbReference type="InterPro" id="IPR003445">
    <property type="entry name" value="Cat_transpt"/>
</dbReference>
<keyword evidence="8 9" id="KW-0472">Membrane</keyword>
<feature type="transmembrane region" description="Helical" evidence="9">
    <location>
        <begin position="186"/>
        <end position="207"/>
    </location>
</feature>
<dbReference type="GO" id="GO:0005886">
    <property type="term" value="C:plasma membrane"/>
    <property type="evidence" value="ECO:0007669"/>
    <property type="project" value="UniProtKB-SubCell"/>
</dbReference>
<evidence type="ECO:0000256" key="4">
    <source>
        <dbReference type="ARBA" id="ARBA00022475"/>
    </source>
</evidence>
<evidence type="ECO:0000256" key="6">
    <source>
        <dbReference type="ARBA" id="ARBA00022989"/>
    </source>
</evidence>
<comment type="similarity">
    <text evidence="2">Belongs to the TrkH potassium transport family.</text>
</comment>
<dbReference type="PANTHER" id="PTHR32024:SF2">
    <property type="entry name" value="TRK SYSTEM POTASSIUM UPTAKE PROTEIN TRKG-RELATED"/>
    <property type="match status" value="1"/>
</dbReference>
<dbReference type="AlphaFoldDB" id="A0A1I3K6Y9"/>
<dbReference type="GO" id="GO:0030001">
    <property type="term" value="P:metal ion transport"/>
    <property type="evidence" value="ECO:0007669"/>
    <property type="project" value="UniProtKB-ARBA"/>
</dbReference>
<evidence type="ECO:0000256" key="3">
    <source>
        <dbReference type="ARBA" id="ARBA00022448"/>
    </source>
</evidence>
<dbReference type="Pfam" id="PF02386">
    <property type="entry name" value="TrkH"/>
    <property type="match status" value="1"/>
</dbReference>